<dbReference type="InterPro" id="IPR024134">
    <property type="entry name" value="SOD_Cu/Zn_/chaperone"/>
</dbReference>
<dbReference type="InterPro" id="IPR036423">
    <property type="entry name" value="SOD-like_Cu/Zn_dom_sf"/>
</dbReference>
<dbReference type="CDD" id="cd00305">
    <property type="entry name" value="Cu-Zn_Superoxide_Dismutase"/>
    <property type="match status" value="1"/>
</dbReference>
<keyword evidence="2" id="KW-0479">Metal-binding</keyword>
<evidence type="ECO:0000256" key="6">
    <source>
        <dbReference type="ARBA" id="ARBA00049204"/>
    </source>
</evidence>
<proteinExistence type="predicted"/>
<evidence type="ECO:0000256" key="5">
    <source>
        <dbReference type="ARBA" id="ARBA00023002"/>
    </source>
</evidence>
<evidence type="ECO:0000256" key="4">
    <source>
        <dbReference type="ARBA" id="ARBA00022862"/>
    </source>
</evidence>
<dbReference type="RefSeq" id="XP_017772663.1">
    <property type="nucleotide sequence ID" value="XM_017917174.1"/>
</dbReference>
<evidence type="ECO:0000256" key="1">
    <source>
        <dbReference type="ARBA" id="ARBA00012682"/>
    </source>
</evidence>
<evidence type="ECO:0000313" key="10">
    <source>
        <dbReference type="RefSeq" id="XP_017772663.1"/>
    </source>
</evidence>
<feature type="chain" id="PRO_5045316042" description="superoxide dismutase" evidence="7">
    <location>
        <begin position="17"/>
        <end position="299"/>
    </location>
</feature>
<keyword evidence="9" id="KW-1185">Reference proteome</keyword>
<evidence type="ECO:0000256" key="7">
    <source>
        <dbReference type="SAM" id="SignalP"/>
    </source>
</evidence>
<accession>A0ABM1MDL3</accession>
<dbReference type="EC" id="1.15.1.1" evidence="1"/>
<dbReference type="SUPFAM" id="SSF49329">
    <property type="entry name" value="Cu,Zn superoxide dismutase-like"/>
    <property type="match status" value="1"/>
</dbReference>
<comment type="catalytic activity">
    <reaction evidence="6">
        <text>2 superoxide + 2 H(+) = H2O2 + O2</text>
        <dbReference type="Rhea" id="RHEA:20696"/>
        <dbReference type="ChEBI" id="CHEBI:15378"/>
        <dbReference type="ChEBI" id="CHEBI:15379"/>
        <dbReference type="ChEBI" id="CHEBI:16240"/>
        <dbReference type="ChEBI" id="CHEBI:18421"/>
        <dbReference type="EC" id="1.15.1.1"/>
    </reaction>
</comment>
<dbReference type="GeneID" id="108559814"/>
<feature type="signal peptide" evidence="7">
    <location>
        <begin position="1"/>
        <end position="16"/>
    </location>
</feature>
<keyword evidence="5" id="KW-0560">Oxidoreductase</keyword>
<feature type="domain" description="Superoxide dismutase copper/zinc binding" evidence="8">
    <location>
        <begin position="159"/>
        <end position="295"/>
    </location>
</feature>
<dbReference type="Pfam" id="PF00080">
    <property type="entry name" value="Sod_Cu"/>
    <property type="match status" value="1"/>
</dbReference>
<gene>
    <name evidence="10" type="primary">LOC108559814</name>
</gene>
<dbReference type="PANTHER" id="PTHR10003">
    <property type="entry name" value="SUPEROXIDE DISMUTASE CU-ZN -RELATED"/>
    <property type="match status" value="1"/>
</dbReference>
<dbReference type="PRINTS" id="PR00068">
    <property type="entry name" value="CUZNDISMTASE"/>
</dbReference>
<dbReference type="InterPro" id="IPR001424">
    <property type="entry name" value="SOD_Cu_Zn_dom"/>
</dbReference>
<keyword evidence="7" id="KW-0732">Signal</keyword>
<evidence type="ECO:0000313" key="9">
    <source>
        <dbReference type="Proteomes" id="UP000695000"/>
    </source>
</evidence>
<dbReference type="Proteomes" id="UP000695000">
    <property type="component" value="Unplaced"/>
</dbReference>
<organism evidence="9 10">
    <name type="scientific">Nicrophorus vespilloides</name>
    <name type="common">Boreal carrion beetle</name>
    <dbReference type="NCBI Taxonomy" id="110193"/>
    <lineage>
        <taxon>Eukaryota</taxon>
        <taxon>Metazoa</taxon>
        <taxon>Ecdysozoa</taxon>
        <taxon>Arthropoda</taxon>
        <taxon>Hexapoda</taxon>
        <taxon>Insecta</taxon>
        <taxon>Pterygota</taxon>
        <taxon>Neoptera</taxon>
        <taxon>Endopterygota</taxon>
        <taxon>Coleoptera</taxon>
        <taxon>Polyphaga</taxon>
        <taxon>Staphyliniformia</taxon>
        <taxon>Silphidae</taxon>
        <taxon>Nicrophorinae</taxon>
        <taxon>Nicrophorus</taxon>
    </lineage>
</organism>
<sequence>MITLGVFMFVFMCVSCDVRIGRDRDVFIRDSDGRNSAHRFVGGSPIERFRIQPNSSNVVSDPTICEKMSFLQSNSAALFVCCLLLGMSHVRPSALPAVGIQGALYNVPGIGHRPLIIKPYPGIENVQSDLYEVYMEPYTFDLHAVSAVAVLQSEGENTVKGEIIFVQRHPPAGPVIIRGNLTGLTAGKHGVHIHQAGDMRQGCEKLGQHYNPFLLHHGGPRDPERHVGNLGNVQADDSGAAELNVVDHQMSLNGPRGVIGRSLVVTMNEDDLGRAGTADSVTTGSSGKPIACGIIAYIR</sequence>
<evidence type="ECO:0000256" key="2">
    <source>
        <dbReference type="ARBA" id="ARBA00022723"/>
    </source>
</evidence>
<evidence type="ECO:0000256" key="3">
    <source>
        <dbReference type="ARBA" id="ARBA00022833"/>
    </source>
</evidence>
<dbReference type="Gene3D" id="2.60.40.200">
    <property type="entry name" value="Superoxide dismutase, copper/zinc binding domain"/>
    <property type="match status" value="1"/>
</dbReference>
<evidence type="ECO:0000259" key="8">
    <source>
        <dbReference type="Pfam" id="PF00080"/>
    </source>
</evidence>
<keyword evidence="3" id="KW-0862">Zinc</keyword>
<keyword evidence="4" id="KW-0049">Antioxidant</keyword>
<name>A0ABM1MDL3_NICVS</name>
<protein>
    <recommendedName>
        <fullName evidence="1">superoxide dismutase</fullName>
        <ecNumber evidence="1">1.15.1.1</ecNumber>
    </recommendedName>
</protein>
<reference evidence="10" key="1">
    <citation type="submission" date="2025-08" db="UniProtKB">
        <authorList>
            <consortium name="RefSeq"/>
        </authorList>
    </citation>
    <scope>IDENTIFICATION</scope>
    <source>
        <tissue evidence="10">Whole Larva</tissue>
    </source>
</reference>